<sequence length="453" mass="48400">MTPARGPASRLRVRSIFGQLTTASILIAVIAVAVLFAVTTITVQRQTRASLSATVATDLAGLIDIYATAGREELLRRVNDRQDVVSLEGRRSHYLVADGAGRVLAGDVTRWPQLNAARSEEGFVALADGTEVYAQGAKLAPDLQLLVGREYDRDRAALGVLSAAFLAVGAAIVLAVAFVAWITARHLARRMDAVNAALGAAADGRAASFPARQRGGDEIDEMAGHGARLLARQAQLLKAYKQVSEHVAHEVRTPLMHLDNRLGTAMQARPEAEGGPIGQSREDIRAILSMLDSLLDIASAESRRGDLAGLAEIDMTALVESLADLYEDSAEDAGLTLETSITQGVTMLGERMQITRLLSNLLDNAIKYVPEGGHVRLILRPGPHVVVEDNGPGIPHDQRDRVFERFSRATVPGDKPGHGLGLALSRAIAERHGLILRLGDAPRGAQFILEPAP</sequence>
<evidence type="ECO:0000313" key="13">
    <source>
        <dbReference type="Proteomes" id="UP000600799"/>
    </source>
</evidence>
<dbReference type="Gene3D" id="3.30.565.10">
    <property type="entry name" value="Histidine kinase-like ATPase, C-terminal domain"/>
    <property type="match status" value="1"/>
</dbReference>
<dbReference type="InterPro" id="IPR004358">
    <property type="entry name" value="Sig_transdc_His_kin-like_C"/>
</dbReference>
<name>A0ABS0HH72_9SPHN</name>
<feature type="domain" description="Histidine kinase" evidence="11">
    <location>
        <begin position="246"/>
        <end position="453"/>
    </location>
</feature>
<dbReference type="InterPro" id="IPR003594">
    <property type="entry name" value="HATPase_dom"/>
</dbReference>
<dbReference type="PROSITE" id="PS50109">
    <property type="entry name" value="HIS_KIN"/>
    <property type="match status" value="1"/>
</dbReference>
<dbReference type="SUPFAM" id="SSF55874">
    <property type="entry name" value="ATPase domain of HSP90 chaperone/DNA topoisomerase II/histidine kinase"/>
    <property type="match status" value="1"/>
</dbReference>
<evidence type="ECO:0000256" key="2">
    <source>
        <dbReference type="ARBA" id="ARBA00004370"/>
    </source>
</evidence>
<dbReference type="PRINTS" id="PR00344">
    <property type="entry name" value="BCTRLSENSOR"/>
</dbReference>
<dbReference type="InterPro" id="IPR005467">
    <property type="entry name" value="His_kinase_dom"/>
</dbReference>
<accession>A0ABS0HH72</accession>
<gene>
    <name evidence="12" type="ORF">I2488_11425</name>
</gene>
<dbReference type="RefSeq" id="WP_196275942.1">
    <property type="nucleotide sequence ID" value="NZ_JADQDC010000007.1"/>
</dbReference>
<protein>
    <recommendedName>
        <fullName evidence="3">histidine kinase</fullName>
        <ecNumber evidence="3">2.7.13.3</ecNumber>
    </recommendedName>
</protein>
<dbReference type="InterPro" id="IPR050428">
    <property type="entry name" value="TCS_sensor_his_kinase"/>
</dbReference>
<proteinExistence type="predicted"/>
<dbReference type="PANTHER" id="PTHR45436:SF8">
    <property type="entry name" value="HISTIDINE KINASE"/>
    <property type="match status" value="1"/>
</dbReference>
<organism evidence="12 13">
    <name type="scientific">Novosphingobium jiangmenense</name>
    <dbReference type="NCBI Taxonomy" id="2791981"/>
    <lineage>
        <taxon>Bacteria</taxon>
        <taxon>Pseudomonadati</taxon>
        <taxon>Pseudomonadota</taxon>
        <taxon>Alphaproteobacteria</taxon>
        <taxon>Sphingomonadales</taxon>
        <taxon>Sphingomonadaceae</taxon>
        <taxon>Novosphingobium</taxon>
    </lineage>
</organism>
<dbReference type="Proteomes" id="UP000600799">
    <property type="component" value="Unassembled WGS sequence"/>
</dbReference>
<dbReference type="EMBL" id="JADQDC010000007">
    <property type="protein sequence ID" value="MBF9151615.1"/>
    <property type="molecule type" value="Genomic_DNA"/>
</dbReference>
<evidence type="ECO:0000259" key="11">
    <source>
        <dbReference type="PROSITE" id="PS50109"/>
    </source>
</evidence>
<evidence type="ECO:0000256" key="7">
    <source>
        <dbReference type="ARBA" id="ARBA00022777"/>
    </source>
</evidence>
<comment type="caution">
    <text evidence="12">The sequence shown here is derived from an EMBL/GenBank/DDBJ whole genome shotgun (WGS) entry which is preliminary data.</text>
</comment>
<dbReference type="Pfam" id="PF02518">
    <property type="entry name" value="HATPase_c"/>
    <property type="match status" value="1"/>
</dbReference>
<dbReference type="Gene3D" id="1.10.287.130">
    <property type="match status" value="1"/>
</dbReference>
<keyword evidence="7 12" id="KW-0418">Kinase</keyword>
<evidence type="ECO:0000256" key="4">
    <source>
        <dbReference type="ARBA" id="ARBA00022553"/>
    </source>
</evidence>
<evidence type="ECO:0000256" key="8">
    <source>
        <dbReference type="ARBA" id="ARBA00022989"/>
    </source>
</evidence>
<comment type="subcellular location">
    <subcellularLocation>
        <location evidence="2">Membrane</location>
    </subcellularLocation>
</comment>
<keyword evidence="8 10" id="KW-1133">Transmembrane helix</keyword>
<evidence type="ECO:0000256" key="9">
    <source>
        <dbReference type="ARBA" id="ARBA00023136"/>
    </source>
</evidence>
<keyword evidence="4" id="KW-0597">Phosphoprotein</keyword>
<evidence type="ECO:0000256" key="5">
    <source>
        <dbReference type="ARBA" id="ARBA00022679"/>
    </source>
</evidence>
<dbReference type="SUPFAM" id="SSF47384">
    <property type="entry name" value="Homodimeric domain of signal transducing histidine kinase"/>
    <property type="match status" value="1"/>
</dbReference>
<keyword evidence="9 10" id="KW-0472">Membrane</keyword>
<feature type="transmembrane region" description="Helical" evidence="10">
    <location>
        <begin position="20"/>
        <end position="43"/>
    </location>
</feature>
<dbReference type="CDD" id="cd00075">
    <property type="entry name" value="HATPase"/>
    <property type="match status" value="1"/>
</dbReference>
<evidence type="ECO:0000256" key="3">
    <source>
        <dbReference type="ARBA" id="ARBA00012438"/>
    </source>
</evidence>
<dbReference type="PANTHER" id="PTHR45436">
    <property type="entry name" value="SENSOR HISTIDINE KINASE YKOH"/>
    <property type="match status" value="1"/>
</dbReference>
<comment type="catalytic activity">
    <reaction evidence="1">
        <text>ATP + protein L-histidine = ADP + protein N-phospho-L-histidine.</text>
        <dbReference type="EC" id="2.7.13.3"/>
    </reaction>
</comment>
<feature type="transmembrane region" description="Helical" evidence="10">
    <location>
        <begin position="156"/>
        <end position="182"/>
    </location>
</feature>
<keyword evidence="6 10" id="KW-0812">Transmembrane</keyword>
<dbReference type="InterPro" id="IPR036097">
    <property type="entry name" value="HisK_dim/P_sf"/>
</dbReference>
<evidence type="ECO:0000256" key="1">
    <source>
        <dbReference type="ARBA" id="ARBA00000085"/>
    </source>
</evidence>
<dbReference type="EC" id="2.7.13.3" evidence="3"/>
<dbReference type="InterPro" id="IPR036890">
    <property type="entry name" value="HATPase_C_sf"/>
</dbReference>
<evidence type="ECO:0000313" key="12">
    <source>
        <dbReference type="EMBL" id="MBF9151615.1"/>
    </source>
</evidence>
<evidence type="ECO:0000256" key="10">
    <source>
        <dbReference type="SAM" id="Phobius"/>
    </source>
</evidence>
<reference evidence="12 13" key="1">
    <citation type="submission" date="2020-11" db="EMBL/GenBank/DDBJ databases">
        <title>The genome sequence of Novosphingobium sp. 1Y9A.</title>
        <authorList>
            <person name="Liu Y."/>
        </authorList>
    </citation>
    <scope>NUCLEOTIDE SEQUENCE [LARGE SCALE GENOMIC DNA]</scope>
    <source>
        <strain evidence="12 13">1Y9A</strain>
    </source>
</reference>
<dbReference type="GO" id="GO:0016301">
    <property type="term" value="F:kinase activity"/>
    <property type="evidence" value="ECO:0007669"/>
    <property type="project" value="UniProtKB-KW"/>
</dbReference>
<evidence type="ECO:0000256" key="6">
    <source>
        <dbReference type="ARBA" id="ARBA00022692"/>
    </source>
</evidence>
<dbReference type="SMART" id="SM00387">
    <property type="entry name" value="HATPase_c"/>
    <property type="match status" value="1"/>
</dbReference>
<keyword evidence="13" id="KW-1185">Reference proteome</keyword>
<keyword evidence="5" id="KW-0808">Transferase</keyword>